<dbReference type="GeneID" id="97236358"/>
<dbReference type="InterPro" id="IPR036628">
    <property type="entry name" value="Clp_N_dom_sf"/>
</dbReference>
<dbReference type="SUPFAM" id="SSF81923">
    <property type="entry name" value="Double Clp-N motif"/>
    <property type="match status" value="2"/>
</dbReference>
<proteinExistence type="predicted"/>
<name>A0A0M4DEF5_STRPR</name>
<organism evidence="1">
    <name type="scientific">Streptomyces pristinaespiralis</name>
    <dbReference type="NCBI Taxonomy" id="38300"/>
    <lineage>
        <taxon>Bacteria</taxon>
        <taxon>Bacillati</taxon>
        <taxon>Actinomycetota</taxon>
        <taxon>Actinomycetes</taxon>
        <taxon>Kitasatosporales</taxon>
        <taxon>Streptomycetaceae</taxon>
        <taxon>Streptomyces</taxon>
    </lineage>
</organism>
<protein>
    <submittedName>
        <fullName evidence="1">Peptidase</fullName>
    </submittedName>
</protein>
<evidence type="ECO:0000313" key="2">
    <source>
        <dbReference type="Proteomes" id="UP000060513"/>
    </source>
</evidence>
<dbReference type="Proteomes" id="UP000060513">
    <property type="component" value="Chromosome"/>
</dbReference>
<dbReference type="PATRIC" id="fig|38300.4.peg.2747"/>
<accession>A0A0M4DEF5</accession>
<sequence>MFERFTKEARAVVLGATECAERADSSTVTEEHLLLALLDLGSSRTAFAFTALGVMDRRAALEASLADVRRRGGMTKADEEALAGLGIDVGAIVARAEEVHGAGALAGDRKDRRWWSGHRAFTREAKTALEKSLRIALGRRDRTIGAEHLLLALASGRGVVAEVLAEHGATYGALERAMFGGADGGAARAG</sequence>
<gene>
    <name evidence="1" type="ORF">SPRI_2604</name>
</gene>
<reference evidence="1 2" key="1">
    <citation type="submission" date="2015-08" db="EMBL/GenBank/DDBJ databases">
        <title>Genome sequence of the pristinamycin over-producing bacterium Streptomyces pristinaespiralis HCCB10218.</title>
        <authorList>
            <person name="Tian J."/>
            <person name="Yang J."/>
            <person name="Li L."/>
            <person name="Ruan L."/>
            <person name="Wei W."/>
            <person name="Zheng G."/>
            <person name="Wei Z."/>
            <person name="Yang S."/>
            <person name="Ge M."/>
            <person name="Jiang W."/>
            <person name="Lu Y."/>
        </authorList>
    </citation>
    <scope>NUCLEOTIDE SEQUENCE [LARGE SCALE GENOMIC DNA]</scope>
    <source>
        <strain evidence="1 2">HCCB 10218</strain>
    </source>
</reference>
<dbReference type="InterPro" id="IPR004176">
    <property type="entry name" value="Clp_R_N"/>
</dbReference>
<dbReference type="AlphaFoldDB" id="A0A0M4DEF5"/>
<dbReference type="EMBL" id="CP011340">
    <property type="protein sequence ID" value="ALC20910.1"/>
    <property type="molecule type" value="Genomic_DNA"/>
</dbReference>
<dbReference type="Pfam" id="PF02861">
    <property type="entry name" value="Clp_N"/>
    <property type="match status" value="2"/>
</dbReference>
<dbReference type="OrthoDB" id="3628183at2"/>
<evidence type="ECO:0000313" key="1">
    <source>
        <dbReference type="EMBL" id="ALC20910.1"/>
    </source>
</evidence>
<dbReference type="PROSITE" id="PS51903">
    <property type="entry name" value="CLP_R"/>
    <property type="match status" value="1"/>
</dbReference>
<dbReference type="Gene3D" id="1.10.1780.10">
    <property type="entry name" value="Clp, N-terminal domain"/>
    <property type="match status" value="2"/>
</dbReference>
<dbReference type="STRING" id="38300.SPRI_2604"/>
<dbReference type="KEGG" id="spri:SPRI_2604"/>
<dbReference type="RefSeq" id="WP_053556940.1">
    <property type="nucleotide sequence ID" value="NZ_CP011340.1"/>
</dbReference>